<comment type="caution">
    <text evidence="4">The sequence shown here is derived from an EMBL/GenBank/DDBJ whole genome shotgun (WGS) entry which is preliminary data.</text>
</comment>
<dbReference type="RefSeq" id="WP_094837232.1">
    <property type="nucleotide sequence ID" value="NZ_NEVQ01000003.1"/>
</dbReference>
<dbReference type="AlphaFoldDB" id="A0A261USC7"/>
<dbReference type="Proteomes" id="UP000216885">
    <property type="component" value="Unassembled WGS sequence"/>
</dbReference>
<dbReference type="EMBL" id="NEVQ01000003">
    <property type="protein sequence ID" value="OZI64808.1"/>
    <property type="molecule type" value="Genomic_DNA"/>
</dbReference>
<dbReference type="Pfam" id="PF02230">
    <property type="entry name" value="Abhydrolase_2"/>
    <property type="match status" value="1"/>
</dbReference>
<name>A0A261USC7_9BORD</name>
<evidence type="ECO:0000256" key="2">
    <source>
        <dbReference type="ARBA" id="ARBA00022801"/>
    </source>
</evidence>
<accession>A0A261USC7</accession>
<reference evidence="4 5" key="1">
    <citation type="submission" date="2017-05" db="EMBL/GenBank/DDBJ databases">
        <title>Complete and WGS of Bordetella genogroups.</title>
        <authorList>
            <person name="Spilker T."/>
            <person name="LiPuma J."/>
        </authorList>
    </citation>
    <scope>NUCLEOTIDE SEQUENCE [LARGE SCALE GENOMIC DNA]</scope>
    <source>
        <strain evidence="4 5">AU9919</strain>
    </source>
</reference>
<keyword evidence="2" id="KW-0378">Hydrolase</keyword>
<sequence>MTATPALLDCIEMQTAPNPTHAVIWLHGLGADGNDFAPIVPELRLGDSPAVRFVFPHAPVQPVTINGGMAMRSWYDILVTDLVRQEDAAGIRQSEAAVRALIARENARGIPTSRIVLAGFSQGCAMTLHTGLRLEEKLAGMIGLSGYLPLLDTAAAERHTANAGTPIFLAHGTFDPVVALPRAEASLTQLQSLGYDVRWHTYPMPHSVCAPEINDIAAFLREVLTSA</sequence>
<dbReference type="PANTHER" id="PTHR10655">
    <property type="entry name" value="LYSOPHOSPHOLIPASE-RELATED"/>
    <property type="match status" value="1"/>
</dbReference>
<dbReference type="GO" id="GO:0016787">
    <property type="term" value="F:hydrolase activity"/>
    <property type="evidence" value="ECO:0007669"/>
    <property type="project" value="UniProtKB-KW"/>
</dbReference>
<comment type="similarity">
    <text evidence="1">Belongs to the AB hydrolase superfamily. AB hydrolase 2 family.</text>
</comment>
<feature type="domain" description="Phospholipase/carboxylesterase/thioesterase" evidence="3">
    <location>
        <begin position="18"/>
        <end position="222"/>
    </location>
</feature>
<dbReference type="InterPro" id="IPR029058">
    <property type="entry name" value="AB_hydrolase_fold"/>
</dbReference>
<organism evidence="4 5">
    <name type="scientific">Bordetella genomosp. 4</name>
    <dbReference type="NCBI Taxonomy" id="463044"/>
    <lineage>
        <taxon>Bacteria</taxon>
        <taxon>Pseudomonadati</taxon>
        <taxon>Pseudomonadota</taxon>
        <taxon>Betaproteobacteria</taxon>
        <taxon>Burkholderiales</taxon>
        <taxon>Alcaligenaceae</taxon>
        <taxon>Bordetella</taxon>
    </lineage>
</organism>
<dbReference type="SUPFAM" id="SSF53474">
    <property type="entry name" value="alpha/beta-Hydrolases"/>
    <property type="match status" value="1"/>
</dbReference>
<keyword evidence="5" id="KW-1185">Reference proteome</keyword>
<protein>
    <submittedName>
        <fullName evidence="4">Carboxylesterase</fullName>
    </submittedName>
</protein>
<evidence type="ECO:0000259" key="3">
    <source>
        <dbReference type="Pfam" id="PF02230"/>
    </source>
</evidence>
<dbReference type="InterPro" id="IPR050565">
    <property type="entry name" value="LYPA1-2/EST-like"/>
</dbReference>
<evidence type="ECO:0000313" key="5">
    <source>
        <dbReference type="Proteomes" id="UP000216885"/>
    </source>
</evidence>
<dbReference type="Gene3D" id="3.40.50.1820">
    <property type="entry name" value="alpha/beta hydrolase"/>
    <property type="match status" value="1"/>
</dbReference>
<dbReference type="InterPro" id="IPR003140">
    <property type="entry name" value="PLipase/COase/thioEstase"/>
</dbReference>
<gene>
    <name evidence="4" type="ORF">CAL20_03965</name>
</gene>
<proteinExistence type="inferred from homology"/>
<dbReference type="PANTHER" id="PTHR10655:SF17">
    <property type="entry name" value="LYSOPHOSPHOLIPASE-LIKE PROTEIN 1"/>
    <property type="match status" value="1"/>
</dbReference>
<evidence type="ECO:0000313" key="4">
    <source>
        <dbReference type="EMBL" id="OZI64808.1"/>
    </source>
</evidence>
<evidence type="ECO:0000256" key="1">
    <source>
        <dbReference type="ARBA" id="ARBA00006499"/>
    </source>
</evidence>